<name>A0A6B0Y1F2_9RHOB</name>
<keyword evidence="1" id="KW-0812">Transmembrane</keyword>
<protein>
    <submittedName>
        <fullName evidence="2">Uncharacterized protein</fullName>
    </submittedName>
</protein>
<evidence type="ECO:0000313" key="2">
    <source>
        <dbReference type="EMBL" id="MXY32846.1"/>
    </source>
</evidence>
<keyword evidence="1" id="KW-1133">Transmembrane helix</keyword>
<feature type="transmembrane region" description="Helical" evidence="1">
    <location>
        <begin position="28"/>
        <end position="47"/>
    </location>
</feature>
<accession>A0A6B0Y1F2</accession>
<gene>
    <name evidence="2" type="ORF">F4Y60_01900</name>
</gene>
<comment type="caution">
    <text evidence="2">The sequence shown here is derived from an EMBL/GenBank/DDBJ whole genome shotgun (WGS) entry which is preliminary data.</text>
</comment>
<keyword evidence="1" id="KW-0472">Membrane</keyword>
<organism evidence="2">
    <name type="scientific">Boseongicola sp. SB0664_bin_43</name>
    <dbReference type="NCBI Taxonomy" id="2604844"/>
    <lineage>
        <taxon>Bacteria</taxon>
        <taxon>Pseudomonadati</taxon>
        <taxon>Pseudomonadota</taxon>
        <taxon>Alphaproteobacteria</taxon>
        <taxon>Rhodobacterales</taxon>
        <taxon>Paracoccaceae</taxon>
        <taxon>Boseongicola</taxon>
    </lineage>
</organism>
<dbReference type="EMBL" id="VXRY01000075">
    <property type="protein sequence ID" value="MXY32846.1"/>
    <property type="molecule type" value="Genomic_DNA"/>
</dbReference>
<proteinExistence type="predicted"/>
<evidence type="ECO:0000256" key="1">
    <source>
        <dbReference type="SAM" id="Phobius"/>
    </source>
</evidence>
<sequence length="94" mass="10307">MSPSRATFSSIPGGAPSGSLPWPMPGEVFWGLVAFSLSLVALTRQIARLRARNRPISRNLFRALVLYGMRGIVRHPDMSRSIALSRAMVRARSA</sequence>
<dbReference type="AlphaFoldDB" id="A0A6B0Y1F2"/>
<reference evidence="2" key="1">
    <citation type="submission" date="2019-09" db="EMBL/GenBank/DDBJ databases">
        <title>Characterisation of the sponge microbiome using genome-centric metagenomics.</title>
        <authorList>
            <person name="Engelberts J.P."/>
            <person name="Robbins S.J."/>
            <person name="De Goeij J.M."/>
            <person name="Aranda M."/>
            <person name="Bell S.C."/>
            <person name="Webster N.S."/>
        </authorList>
    </citation>
    <scope>NUCLEOTIDE SEQUENCE</scope>
    <source>
        <strain evidence="2">SB0664_bin_43</strain>
    </source>
</reference>